<gene>
    <name evidence="2" type="ORF">FHS07_001887</name>
</gene>
<evidence type="ECO:0000313" key="3">
    <source>
        <dbReference type="Proteomes" id="UP000543579"/>
    </source>
</evidence>
<evidence type="ECO:0000256" key="1">
    <source>
        <dbReference type="SAM" id="MobiDB-lite"/>
    </source>
</evidence>
<proteinExistence type="predicted"/>
<dbReference type="RefSeq" id="WP_183419649.1">
    <property type="nucleotide sequence ID" value="NZ_JACHXY010000002.1"/>
</dbReference>
<name>A0A7W5CIB1_9MICO</name>
<accession>A0A7W5CIB1</accession>
<dbReference type="Proteomes" id="UP000543579">
    <property type="component" value="Unassembled WGS sequence"/>
</dbReference>
<dbReference type="AlphaFoldDB" id="A0A7W5CIB1"/>
<reference evidence="2 3" key="1">
    <citation type="submission" date="2020-08" db="EMBL/GenBank/DDBJ databases">
        <title>Genomic Encyclopedia of Type Strains, Phase III (KMG-III): the genomes of soil and plant-associated and newly described type strains.</title>
        <authorList>
            <person name="Whitman W."/>
        </authorList>
    </citation>
    <scope>NUCLEOTIDE SEQUENCE [LARGE SCALE GENOMIC DNA]</scope>
    <source>
        <strain evidence="2 3">CECT 8356</strain>
    </source>
</reference>
<comment type="caution">
    <text evidence="2">The sequence shown here is derived from an EMBL/GenBank/DDBJ whole genome shotgun (WGS) entry which is preliminary data.</text>
</comment>
<feature type="compositionally biased region" description="Acidic residues" evidence="1">
    <location>
        <begin position="84"/>
        <end position="97"/>
    </location>
</feature>
<evidence type="ECO:0000313" key="2">
    <source>
        <dbReference type="EMBL" id="MBB3158191.1"/>
    </source>
</evidence>
<organism evidence="2 3">
    <name type="scientific">Microbacterium proteolyticum</name>
    <dbReference type="NCBI Taxonomy" id="1572644"/>
    <lineage>
        <taxon>Bacteria</taxon>
        <taxon>Bacillati</taxon>
        <taxon>Actinomycetota</taxon>
        <taxon>Actinomycetes</taxon>
        <taxon>Micrococcales</taxon>
        <taxon>Microbacteriaceae</taxon>
        <taxon>Microbacterium</taxon>
    </lineage>
</organism>
<feature type="region of interest" description="Disordered" evidence="1">
    <location>
        <begin position="78"/>
        <end position="97"/>
    </location>
</feature>
<protein>
    <submittedName>
        <fullName evidence="2">Uncharacterized protein</fullName>
    </submittedName>
</protein>
<dbReference type="EMBL" id="JACHXY010000002">
    <property type="protein sequence ID" value="MBB3158191.1"/>
    <property type="molecule type" value="Genomic_DNA"/>
</dbReference>
<sequence>MAKIRLTDGTSIPVVKPTLFDTAEVERETGWNRKEYARQMRTTSMQTAVAIFASLRRAGHDVTFKSCAELDNIETIIAQPGDARDEEPEGEETPDPQ</sequence>